<feature type="signal peptide" evidence="1">
    <location>
        <begin position="1"/>
        <end position="19"/>
    </location>
</feature>
<dbReference type="KEGG" id="mcad:Pan265_04720"/>
<dbReference type="InterPro" id="IPR013424">
    <property type="entry name" value="Ice-binding_C"/>
</dbReference>
<protein>
    <recommendedName>
        <fullName evidence="4">PEP-CTERM protein-sorting domain-containing protein</fullName>
    </recommendedName>
</protein>
<name>A0A518BUH2_9BACT</name>
<gene>
    <name evidence="2" type="ORF">Pan265_04720</name>
</gene>
<feature type="chain" id="PRO_5021919299" description="PEP-CTERM protein-sorting domain-containing protein" evidence="1">
    <location>
        <begin position="20"/>
        <end position="232"/>
    </location>
</feature>
<reference evidence="2 3" key="1">
    <citation type="submission" date="2019-02" db="EMBL/GenBank/DDBJ databases">
        <title>Deep-cultivation of Planctomycetes and their phenomic and genomic characterization uncovers novel biology.</title>
        <authorList>
            <person name="Wiegand S."/>
            <person name="Jogler M."/>
            <person name="Boedeker C."/>
            <person name="Pinto D."/>
            <person name="Vollmers J."/>
            <person name="Rivas-Marin E."/>
            <person name="Kohn T."/>
            <person name="Peeters S.H."/>
            <person name="Heuer A."/>
            <person name="Rast P."/>
            <person name="Oberbeckmann S."/>
            <person name="Bunk B."/>
            <person name="Jeske O."/>
            <person name="Meyerdierks A."/>
            <person name="Storesund J.E."/>
            <person name="Kallscheuer N."/>
            <person name="Luecker S."/>
            <person name="Lage O.M."/>
            <person name="Pohl T."/>
            <person name="Merkel B.J."/>
            <person name="Hornburger P."/>
            <person name="Mueller R.-W."/>
            <person name="Bruemmer F."/>
            <person name="Labrenz M."/>
            <person name="Spormann A.M."/>
            <person name="Op den Camp H."/>
            <person name="Overmann J."/>
            <person name="Amann R."/>
            <person name="Jetten M.S.M."/>
            <person name="Mascher T."/>
            <person name="Medema M.H."/>
            <person name="Devos D.P."/>
            <person name="Kaster A.-K."/>
            <person name="Ovreas L."/>
            <person name="Rohde M."/>
            <person name="Galperin M.Y."/>
            <person name="Jogler C."/>
        </authorList>
    </citation>
    <scope>NUCLEOTIDE SEQUENCE [LARGE SCALE GENOMIC DNA]</scope>
    <source>
        <strain evidence="2 3">Pan265</strain>
    </source>
</reference>
<dbReference type="EMBL" id="CP036280">
    <property type="protein sequence ID" value="QDU70642.1"/>
    <property type="molecule type" value="Genomic_DNA"/>
</dbReference>
<evidence type="ECO:0000313" key="3">
    <source>
        <dbReference type="Proteomes" id="UP000320386"/>
    </source>
</evidence>
<dbReference type="AlphaFoldDB" id="A0A518BUH2"/>
<sequence length="232" mass="24162" precursor="true">MPQRLNITCLALLAITGFAATLTSADTATILADATGNYDVNGSGYAAGALNTFEIVSTDFLPGPFGRNALLLFDTANALPPAVTINKIEFAYAIRDTEPGSADILLESLLGPLSLGGATIAAQSHTPQGSIPSAQGPGIISLHASLVSADLLDPNGRFALRLTAAEPSFTNVEFAGSGNSSHNQRNPVRPRLIIDYTLIPEPSTAAVLLTSLGLSTQRRRPRTPNRLVDLGS</sequence>
<evidence type="ECO:0008006" key="4">
    <source>
        <dbReference type="Google" id="ProtNLM"/>
    </source>
</evidence>
<organism evidence="2 3">
    <name type="scientific">Mucisphaera calidilacus</name>
    <dbReference type="NCBI Taxonomy" id="2527982"/>
    <lineage>
        <taxon>Bacteria</taxon>
        <taxon>Pseudomonadati</taxon>
        <taxon>Planctomycetota</taxon>
        <taxon>Phycisphaerae</taxon>
        <taxon>Phycisphaerales</taxon>
        <taxon>Phycisphaeraceae</taxon>
        <taxon>Mucisphaera</taxon>
    </lineage>
</organism>
<dbReference type="RefSeq" id="WP_145444799.1">
    <property type="nucleotide sequence ID" value="NZ_CP036280.1"/>
</dbReference>
<proteinExistence type="predicted"/>
<dbReference type="NCBIfam" id="TIGR02595">
    <property type="entry name" value="PEP_CTERM"/>
    <property type="match status" value="1"/>
</dbReference>
<keyword evidence="3" id="KW-1185">Reference proteome</keyword>
<accession>A0A518BUH2</accession>
<evidence type="ECO:0000256" key="1">
    <source>
        <dbReference type="SAM" id="SignalP"/>
    </source>
</evidence>
<dbReference type="Proteomes" id="UP000320386">
    <property type="component" value="Chromosome"/>
</dbReference>
<keyword evidence="1" id="KW-0732">Signal</keyword>
<evidence type="ECO:0000313" key="2">
    <source>
        <dbReference type="EMBL" id="QDU70642.1"/>
    </source>
</evidence>